<feature type="domain" description="HTH tetR-type" evidence="5">
    <location>
        <begin position="33"/>
        <end position="93"/>
    </location>
</feature>
<dbReference type="AlphaFoldDB" id="A0A401YUI9"/>
<evidence type="ECO:0000313" key="7">
    <source>
        <dbReference type="Proteomes" id="UP000286931"/>
    </source>
</evidence>
<comment type="caution">
    <text evidence="6">The sequence shown here is derived from an EMBL/GenBank/DDBJ whole genome shotgun (WGS) entry which is preliminary data.</text>
</comment>
<name>A0A401YUI9_9ACTN</name>
<dbReference type="EMBL" id="BIFH01000027">
    <property type="protein sequence ID" value="GCD98272.1"/>
    <property type="molecule type" value="Genomic_DNA"/>
</dbReference>
<evidence type="ECO:0000256" key="3">
    <source>
        <dbReference type="ARBA" id="ARBA00023163"/>
    </source>
</evidence>
<dbReference type="Pfam" id="PF00440">
    <property type="entry name" value="TetR_N"/>
    <property type="match status" value="1"/>
</dbReference>
<sequence length="250" mass="26903">MTSTDHTGSGDLARSLELMWGLDRKPTRGPKPALTLDRIVGAGIAVADAEGLDALSMRRVAAEVGAGTMSLYRYVPGKAELLDLMVDKVNSPCESEFPPGLGWRGALERVARGIWQMYNRHPWLLNVDQARPVLGPNSLRALELTLAAIGDAALSDREKMTVLTIIDGGYVSGMARTHFNAKHAAQRTGVSDEQFWAAQAPILSAAMTSGDYPELAALSQDSFTADGEGEFEFGLGLLLDGLEAFVERRT</sequence>
<dbReference type="GO" id="GO:0045892">
    <property type="term" value="P:negative regulation of DNA-templated transcription"/>
    <property type="evidence" value="ECO:0007669"/>
    <property type="project" value="InterPro"/>
</dbReference>
<dbReference type="InterPro" id="IPR050109">
    <property type="entry name" value="HTH-type_TetR-like_transc_reg"/>
</dbReference>
<accession>A0A401YUI9</accession>
<evidence type="ECO:0000256" key="1">
    <source>
        <dbReference type="ARBA" id="ARBA00023015"/>
    </source>
</evidence>
<organism evidence="6 7">
    <name type="scientific">Embleya hyalina</name>
    <dbReference type="NCBI Taxonomy" id="516124"/>
    <lineage>
        <taxon>Bacteria</taxon>
        <taxon>Bacillati</taxon>
        <taxon>Actinomycetota</taxon>
        <taxon>Actinomycetes</taxon>
        <taxon>Kitasatosporales</taxon>
        <taxon>Streptomycetaceae</taxon>
        <taxon>Embleya</taxon>
    </lineage>
</organism>
<dbReference type="InterPro" id="IPR036271">
    <property type="entry name" value="Tet_transcr_reg_TetR-rel_C_sf"/>
</dbReference>
<reference evidence="6 7" key="1">
    <citation type="submission" date="2018-12" db="EMBL/GenBank/DDBJ databases">
        <title>Draft genome sequence of Embleya hyalina NBRC 13850T.</title>
        <authorList>
            <person name="Komaki H."/>
            <person name="Hosoyama A."/>
            <person name="Kimura A."/>
            <person name="Ichikawa N."/>
            <person name="Tamura T."/>
        </authorList>
    </citation>
    <scope>NUCLEOTIDE SEQUENCE [LARGE SCALE GENOMIC DNA]</scope>
    <source>
        <strain evidence="6 7">NBRC 13850</strain>
    </source>
</reference>
<dbReference type="Gene3D" id="1.10.10.60">
    <property type="entry name" value="Homeodomain-like"/>
    <property type="match status" value="1"/>
</dbReference>
<dbReference type="GO" id="GO:0003700">
    <property type="term" value="F:DNA-binding transcription factor activity"/>
    <property type="evidence" value="ECO:0007669"/>
    <property type="project" value="TreeGrafter"/>
</dbReference>
<keyword evidence="3" id="KW-0804">Transcription</keyword>
<evidence type="ECO:0000259" key="5">
    <source>
        <dbReference type="PROSITE" id="PS50977"/>
    </source>
</evidence>
<dbReference type="SUPFAM" id="SSF46689">
    <property type="entry name" value="Homeodomain-like"/>
    <property type="match status" value="1"/>
</dbReference>
<dbReference type="Gene3D" id="1.10.357.10">
    <property type="entry name" value="Tetracycline Repressor, domain 2"/>
    <property type="match status" value="1"/>
</dbReference>
<keyword evidence="1" id="KW-0805">Transcription regulation</keyword>
<gene>
    <name evidence="6" type="ORF">EHYA_05976</name>
</gene>
<dbReference type="InterPro" id="IPR001647">
    <property type="entry name" value="HTH_TetR"/>
</dbReference>
<dbReference type="PANTHER" id="PTHR30055">
    <property type="entry name" value="HTH-TYPE TRANSCRIPTIONAL REGULATOR RUTR"/>
    <property type="match status" value="1"/>
</dbReference>
<proteinExistence type="predicted"/>
<dbReference type="SUPFAM" id="SSF48498">
    <property type="entry name" value="Tetracyclin repressor-like, C-terminal domain"/>
    <property type="match status" value="1"/>
</dbReference>
<dbReference type="Proteomes" id="UP000286931">
    <property type="component" value="Unassembled WGS sequence"/>
</dbReference>
<evidence type="ECO:0000256" key="4">
    <source>
        <dbReference type="PROSITE-ProRule" id="PRU00335"/>
    </source>
</evidence>
<keyword evidence="2 4" id="KW-0238">DNA-binding</keyword>
<evidence type="ECO:0000256" key="2">
    <source>
        <dbReference type="ARBA" id="ARBA00023125"/>
    </source>
</evidence>
<dbReference type="InterPro" id="IPR009057">
    <property type="entry name" value="Homeodomain-like_sf"/>
</dbReference>
<feature type="DNA-binding region" description="H-T-H motif" evidence="4">
    <location>
        <begin position="56"/>
        <end position="75"/>
    </location>
</feature>
<dbReference type="PROSITE" id="PS50977">
    <property type="entry name" value="HTH_TETR_2"/>
    <property type="match status" value="1"/>
</dbReference>
<evidence type="ECO:0000313" key="6">
    <source>
        <dbReference type="EMBL" id="GCD98272.1"/>
    </source>
</evidence>
<protein>
    <submittedName>
        <fullName evidence="6">TetR family transcriptional regulator</fullName>
    </submittedName>
</protein>
<dbReference type="RefSeq" id="WP_126640192.1">
    <property type="nucleotide sequence ID" value="NZ_BIFH01000027.1"/>
</dbReference>
<dbReference type="Pfam" id="PF02909">
    <property type="entry name" value="TetR_C_1"/>
    <property type="match status" value="1"/>
</dbReference>
<dbReference type="GO" id="GO:0000976">
    <property type="term" value="F:transcription cis-regulatory region binding"/>
    <property type="evidence" value="ECO:0007669"/>
    <property type="project" value="TreeGrafter"/>
</dbReference>
<dbReference type="PANTHER" id="PTHR30055:SF151">
    <property type="entry name" value="TRANSCRIPTIONAL REGULATORY PROTEIN"/>
    <property type="match status" value="1"/>
</dbReference>
<dbReference type="InterPro" id="IPR004111">
    <property type="entry name" value="Repressor_TetR_C"/>
</dbReference>
<keyword evidence="7" id="KW-1185">Reference proteome</keyword>
<dbReference type="OrthoDB" id="2570341at2"/>